<protein>
    <submittedName>
        <fullName evidence="1">Non-LTR retrotransposon transposase</fullName>
    </submittedName>
</protein>
<gene>
    <name evidence="1" type="ORF">L195_g035249</name>
</gene>
<evidence type="ECO:0000313" key="2">
    <source>
        <dbReference type="Proteomes" id="UP000236291"/>
    </source>
</evidence>
<dbReference type="EMBL" id="ASHM01035630">
    <property type="protein sequence ID" value="PNX79265.1"/>
    <property type="molecule type" value="Genomic_DNA"/>
</dbReference>
<accession>A0A2K3LL45</accession>
<name>A0A2K3LL45_TRIPR</name>
<reference evidence="1 2" key="2">
    <citation type="journal article" date="2017" name="Front. Plant Sci.">
        <title>Gene Classification and Mining of Molecular Markers Useful in Red Clover (Trifolium pratense) Breeding.</title>
        <authorList>
            <person name="Istvanek J."/>
            <person name="Dluhosova J."/>
            <person name="Dluhos P."/>
            <person name="Patkova L."/>
            <person name="Nedelnik J."/>
            <person name="Repkova J."/>
        </authorList>
    </citation>
    <scope>NUCLEOTIDE SEQUENCE [LARGE SCALE GENOMIC DNA]</scope>
    <source>
        <strain evidence="2">cv. Tatra</strain>
        <tissue evidence="1">Young leaves</tissue>
    </source>
</reference>
<reference evidence="1 2" key="1">
    <citation type="journal article" date="2014" name="Am. J. Bot.">
        <title>Genome assembly and annotation for red clover (Trifolium pratense; Fabaceae).</title>
        <authorList>
            <person name="Istvanek J."/>
            <person name="Jaros M."/>
            <person name="Krenek A."/>
            <person name="Repkova J."/>
        </authorList>
    </citation>
    <scope>NUCLEOTIDE SEQUENCE [LARGE SCALE GENOMIC DNA]</scope>
    <source>
        <strain evidence="2">cv. Tatra</strain>
        <tissue evidence="1">Young leaves</tissue>
    </source>
</reference>
<comment type="caution">
    <text evidence="1">The sequence shown here is derived from an EMBL/GenBank/DDBJ whole genome shotgun (WGS) entry which is preliminary data.</text>
</comment>
<sequence length="124" mass="13601">MRKEYGGLGVRQLREFNLALLGKWCWRLLVDRGGLWFIVLAARYGLKGGRVKAGDPRWSSWWREIVRIRDGVRGSAGGWFGESVLKKGVGMGGVGVEEAVEGMRGGDVGAVSDLTWCHFAGSAF</sequence>
<organism evidence="1 2">
    <name type="scientific">Trifolium pratense</name>
    <name type="common">Red clover</name>
    <dbReference type="NCBI Taxonomy" id="57577"/>
    <lineage>
        <taxon>Eukaryota</taxon>
        <taxon>Viridiplantae</taxon>
        <taxon>Streptophyta</taxon>
        <taxon>Embryophyta</taxon>
        <taxon>Tracheophyta</taxon>
        <taxon>Spermatophyta</taxon>
        <taxon>Magnoliopsida</taxon>
        <taxon>eudicotyledons</taxon>
        <taxon>Gunneridae</taxon>
        <taxon>Pentapetalae</taxon>
        <taxon>rosids</taxon>
        <taxon>fabids</taxon>
        <taxon>Fabales</taxon>
        <taxon>Fabaceae</taxon>
        <taxon>Papilionoideae</taxon>
        <taxon>50 kb inversion clade</taxon>
        <taxon>NPAAA clade</taxon>
        <taxon>Hologalegina</taxon>
        <taxon>IRL clade</taxon>
        <taxon>Trifolieae</taxon>
        <taxon>Trifolium</taxon>
    </lineage>
</organism>
<dbReference type="AlphaFoldDB" id="A0A2K3LL45"/>
<proteinExistence type="predicted"/>
<dbReference type="Proteomes" id="UP000236291">
    <property type="component" value="Unassembled WGS sequence"/>
</dbReference>
<evidence type="ECO:0000313" key="1">
    <source>
        <dbReference type="EMBL" id="PNX79265.1"/>
    </source>
</evidence>